<gene>
    <name evidence="2" type="ORF">SAMN06297251_11857</name>
</gene>
<organism evidence="2 3">
    <name type="scientific">Fulvimarina manganoxydans</name>
    <dbReference type="NCBI Taxonomy" id="937218"/>
    <lineage>
        <taxon>Bacteria</taxon>
        <taxon>Pseudomonadati</taxon>
        <taxon>Pseudomonadota</taxon>
        <taxon>Alphaproteobacteria</taxon>
        <taxon>Hyphomicrobiales</taxon>
        <taxon>Aurantimonadaceae</taxon>
        <taxon>Fulvimarina</taxon>
    </lineage>
</organism>
<name>A0A1W2DVY7_9HYPH</name>
<evidence type="ECO:0000313" key="2">
    <source>
        <dbReference type="EMBL" id="SMD01644.1"/>
    </source>
</evidence>
<keyword evidence="1" id="KW-0732">Signal</keyword>
<protein>
    <submittedName>
        <fullName evidence="2">Uncharacterized protein</fullName>
    </submittedName>
</protein>
<proteinExistence type="predicted"/>
<dbReference type="Proteomes" id="UP000192656">
    <property type="component" value="Unassembled WGS sequence"/>
</dbReference>
<sequence length="231" mass="25188">MRYRSMIVPILAAGVALTALPGMAEPFLEDGGGVRSGAEIGFDANDDEFLAGGGGIDASPDIYSNDEAEDFLEDGGGIEIRPDILSIDQQEEFLEDGGGFSDTEIAVPVPVPAYRGERVVVPPVVQPDRVTRAAEARRWRDAPRPRMRFETRGSMIIATVVDAADQRRRAQNVAYRQNDDRAPIGFDADSEGARIIDVESERLDRRPYPASGLDIIHRPGGPKIIRISPNF</sequence>
<evidence type="ECO:0000313" key="3">
    <source>
        <dbReference type="Proteomes" id="UP000192656"/>
    </source>
</evidence>
<dbReference type="RefSeq" id="WP_139798453.1">
    <property type="nucleotide sequence ID" value="NZ_FWXR01000018.1"/>
</dbReference>
<dbReference type="OrthoDB" id="7906913at2"/>
<accession>A0A1W2DVY7</accession>
<feature type="chain" id="PRO_5010718114" evidence="1">
    <location>
        <begin position="25"/>
        <end position="231"/>
    </location>
</feature>
<reference evidence="2 3" key="1">
    <citation type="submission" date="2017-04" db="EMBL/GenBank/DDBJ databases">
        <authorList>
            <person name="Afonso C.L."/>
            <person name="Miller P.J."/>
            <person name="Scott M.A."/>
            <person name="Spackman E."/>
            <person name="Goraichik I."/>
            <person name="Dimitrov K.M."/>
            <person name="Suarez D.L."/>
            <person name="Swayne D.E."/>
        </authorList>
    </citation>
    <scope>NUCLEOTIDE SEQUENCE [LARGE SCALE GENOMIC DNA]</scope>
    <source>
        <strain evidence="2 3">CGMCC 1.10972</strain>
    </source>
</reference>
<keyword evidence="3" id="KW-1185">Reference proteome</keyword>
<dbReference type="EMBL" id="FWXR01000018">
    <property type="protein sequence ID" value="SMD01644.1"/>
    <property type="molecule type" value="Genomic_DNA"/>
</dbReference>
<dbReference type="AlphaFoldDB" id="A0A1W2DVY7"/>
<evidence type="ECO:0000256" key="1">
    <source>
        <dbReference type="SAM" id="SignalP"/>
    </source>
</evidence>
<feature type="signal peptide" evidence="1">
    <location>
        <begin position="1"/>
        <end position="24"/>
    </location>
</feature>